<reference evidence="3" key="2">
    <citation type="journal article" date="2007" name="Science">
        <title>Draft genome sequence of the sexually transmitted pathogen Trichomonas vaginalis.</title>
        <authorList>
            <person name="Carlton J.M."/>
            <person name="Hirt R.P."/>
            <person name="Silva J.C."/>
            <person name="Delcher A.L."/>
            <person name="Schatz M."/>
            <person name="Zhao Q."/>
            <person name="Wortman J.R."/>
            <person name="Bidwell S.L."/>
            <person name="Alsmark U.C.M."/>
            <person name="Besteiro S."/>
            <person name="Sicheritz-Ponten T."/>
            <person name="Noel C.J."/>
            <person name="Dacks J.B."/>
            <person name="Foster P.G."/>
            <person name="Simillion C."/>
            <person name="Van de Peer Y."/>
            <person name="Miranda-Saavedra D."/>
            <person name="Barton G.J."/>
            <person name="Westrop G.D."/>
            <person name="Mueller S."/>
            <person name="Dessi D."/>
            <person name="Fiori P.L."/>
            <person name="Ren Q."/>
            <person name="Paulsen I."/>
            <person name="Zhang H."/>
            <person name="Bastida-Corcuera F.D."/>
            <person name="Simoes-Barbosa A."/>
            <person name="Brown M.T."/>
            <person name="Hayes R.D."/>
            <person name="Mukherjee M."/>
            <person name="Okumura C.Y."/>
            <person name="Schneider R."/>
            <person name="Smith A.J."/>
            <person name="Vanacova S."/>
            <person name="Villalvazo M."/>
            <person name="Haas B.J."/>
            <person name="Pertea M."/>
            <person name="Feldblyum T.V."/>
            <person name="Utterback T.R."/>
            <person name="Shu C.L."/>
            <person name="Osoegawa K."/>
            <person name="de Jong P.J."/>
            <person name="Hrdy I."/>
            <person name="Horvathova L."/>
            <person name="Zubacova Z."/>
            <person name="Dolezal P."/>
            <person name="Malik S.B."/>
            <person name="Logsdon J.M. Jr."/>
            <person name="Henze K."/>
            <person name="Gupta A."/>
            <person name="Wang C.C."/>
            <person name="Dunne R.L."/>
            <person name="Upcroft J.A."/>
            <person name="Upcroft P."/>
            <person name="White O."/>
            <person name="Salzberg S.L."/>
            <person name="Tang P."/>
            <person name="Chiu C.-H."/>
            <person name="Lee Y.-S."/>
            <person name="Embley T.M."/>
            <person name="Coombs G.H."/>
            <person name="Mottram J.C."/>
            <person name="Tachezy J."/>
            <person name="Fraser-Liggett C.M."/>
            <person name="Johnson P.J."/>
        </authorList>
    </citation>
    <scope>NUCLEOTIDE SEQUENCE [LARGE SCALE GENOMIC DNA]</scope>
    <source>
        <strain evidence="3">G3</strain>
    </source>
</reference>
<name>A2EPM9_TRIV3</name>
<proteinExistence type="predicted"/>
<dbReference type="EMBL" id="DS113450">
    <property type="protein sequence ID" value="EAY05372.1"/>
    <property type="molecule type" value="Genomic_DNA"/>
</dbReference>
<evidence type="ECO:0008006" key="5">
    <source>
        <dbReference type="Google" id="ProtNLM"/>
    </source>
</evidence>
<feature type="coiled-coil region" evidence="1">
    <location>
        <begin position="122"/>
        <end position="149"/>
    </location>
</feature>
<accession>A2EPM9</accession>
<gene>
    <name evidence="3" type="ORF">TVAG_131060</name>
</gene>
<evidence type="ECO:0000313" key="3">
    <source>
        <dbReference type="EMBL" id="EAY05372.1"/>
    </source>
</evidence>
<dbReference type="AlphaFoldDB" id="A2EPM9"/>
<dbReference type="KEGG" id="tva:4763231"/>
<dbReference type="VEuPathDB" id="TrichDB:TVAG_131060"/>
<feature type="region of interest" description="Disordered" evidence="2">
    <location>
        <begin position="34"/>
        <end position="55"/>
    </location>
</feature>
<dbReference type="VEuPathDB" id="TrichDB:TVAGG3_0603170"/>
<evidence type="ECO:0000256" key="2">
    <source>
        <dbReference type="SAM" id="MobiDB-lite"/>
    </source>
</evidence>
<evidence type="ECO:0000256" key="1">
    <source>
        <dbReference type="SAM" id="Coils"/>
    </source>
</evidence>
<dbReference type="RefSeq" id="XP_001317595.1">
    <property type="nucleotide sequence ID" value="XM_001317560.1"/>
</dbReference>
<dbReference type="Proteomes" id="UP000001542">
    <property type="component" value="Unassembled WGS sequence"/>
</dbReference>
<reference evidence="3" key="1">
    <citation type="submission" date="2006-10" db="EMBL/GenBank/DDBJ databases">
        <authorList>
            <person name="Amadeo P."/>
            <person name="Zhao Q."/>
            <person name="Wortman J."/>
            <person name="Fraser-Liggett C."/>
            <person name="Carlton J."/>
        </authorList>
    </citation>
    <scope>NUCLEOTIDE SEQUENCE</scope>
    <source>
        <strain evidence="3">G3</strain>
    </source>
</reference>
<sequence>MKRRPVSNTGLQNMPAMQIASEIPQVQNIQSVNKSLPSNNSQNVNSLASTTENTAKNTKFSASKVVPFLKPKEIAQKEENQNYSYSDSYYSDYSSYSEDENSDSSLMDLVFLFQGLSMKISKRNNEEEINKLEIDLQNEHKKYAQLNSELLEGQKSLEEVILQQKLFFTELFDFFANAPADLDEVEDEFLDPSGVLERLRTLRKLDPIQYKQSGLSKSVSSILSNFAEIEVLRWDFISRLPLIDMKWIRAGWFWGSEDGNSDLVPDIMDNLIPIFVDKLNSSNLSCESDFIAAYVHCLEITDYSNNYQIAETQLKGAFQRKLVDSVNRKIINKKQYESIMDSCKSYGSLKHSQV</sequence>
<dbReference type="InParanoid" id="A2EPM9"/>
<evidence type="ECO:0000313" key="4">
    <source>
        <dbReference type="Proteomes" id="UP000001542"/>
    </source>
</evidence>
<keyword evidence="1" id="KW-0175">Coiled coil</keyword>
<protein>
    <recommendedName>
        <fullName evidence="5">GCF C-terminal domain-containing protein</fullName>
    </recommendedName>
</protein>
<keyword evidence="4" id="KW-1185">Reference proteome</keyword>
<organism evidence="3 4">
    <name type="scientific">Trichomonas vaginalis (strain ATCC PRA-98 / G3)</name>
    <dbReference type="NCBI Taxonomy" id="412133"/>
    <lineage>
        <taxon>Eukaryota</taxon>
        <taxon>Metamonada</taxon>
        <taxon>Parabasalia</taxon>
        <taxon>Trichomonadida</taxon>
        <taxon>Trichomonadidae</taxon>
        <taxon>Trichomonas</taxon>
    </lineage>
</organism>